<keyword evidence="1" id="KW-0812">Transmembrane</keyword>
<feature type="transmembrane region" description="Helical" evidence="1">
    <location>
        <begin position="81"/>
        <end position="99"/>
    </location>
</feature>
<dbReference type="Pfam" id="PF07760">
    <property type="entry name" value="DUF1616"/>
    <property type="match status" value="1"/>
</dbReference>
<dbReference type="RefSeq" id="WP_250987104.1">
    <property type="nucleotide sequence ID" value="NZ_QFDM01000002.1"/>
</dbReference>
<comment type="caution">
    <text evidence="3">The sequence shown here is derived from an EMBL/GenBank/DDBJ whole genome shotgun (WGS) entry which is preliminary data.</text>
</comment>
<feature type="transmembrane region" description="Helical" evidence="1">
    <location>
        <begin position="49"/>
        <end position="69"/>
    </location>
</feature>
<evidence type="ECO:0000256" key="1">
    <source>
        <dbReference type="SAM" id="Phobius"/>
    </source>
</evidence>
<dbReference type="PIRSF" id="PIRSF018671">
    <property type="entry name" value="UCP018671"/>
    <property type="match status" value="1"/>
</dbReference>
<name>A0ABD4TEL1_9EURY</name>
<keyword evidence="4" id="KW-1185">Reference proteome</keyword>
<feature type="domain" description="DUF1616" evidence="2">
    <location>
        <begin position="27"/>
        <end position="321"/>
    </location>
</feature>
<keyword evidence="1" id="KW-0472">Membrane</keyword>
<protein>
    <recommendedName>
        <fullName evidence="2">DUF1616 domain-containing protein</fullName>
    </recommendedName>
</protein>
<keyword evidence="1" id="KW-1133">Transmembrane helix</keyword>
<organism evidence="3 4">
    <name type="scientific">Methanoculleus oceani</name>
    <dbReference type="NCBI Taxonomy" id="2184756"/>
    <lineage>
        <taxon>Archaea</taxon>
        <taxon>Methanobacteriati</taxon>
        <taxon>Methanobacteriota</taxon>
        <taxon>Stenosarchaea group</taxon>
        <taxon>Methanomicrobia</taxon>
        <taxon>Methanomicrobiales</taxon>
        <taxon>Methanomicrobiaceae</taxon>
        <taxon>Methanoculleus</taxon>
    </lineage>
</organism>
<dbReference type="AlphaFoldDB" id="A0ABD4TEL1"/>
<reference evidence="3 4" key="1">
    <citation type="submission" date="2018-05" db="EMBL/GenBank/DDBJ databases">
        <title>Isolation and characterization of genus Methanoculleus species and their viruses from deep sea marine sediment offshore southwestern Taiwan.</title>
        <authorList>
            <person name="Wei W.-H."/>
            <person name="Chen W.-C."/>
            <person name="Lai M.-C."/>
            <person name="Chen S.-C."/>
        </authorList>
    </citation>
    <scope>NUCLEOTIDE SEQUENCE [LARGE SCALE GENOMIC DNA]</scope>
    <source>
        <strain evidence="3 4">CWC-02</strain>
    </source>
</reference>
<evidence type="ECO:0000313" key="3">
    <source>
        <dbReference type="EMBL" id="MCM2465842.1"/>
    </source>
</evidence>
<dbReference type="InterPro" id="IPR011674">
    <property type="entry name" value="DUF1616"/>
</dbReference>
<sequence length="324" mass="35525">MTSETTTGLLIGSLDPRTIPLDLKSIYLWIFLALAGMYAPVISESPLRVVFVLPFILFIPGYLLVAALFPARGDLDGIERVALSFGLSIAIVPLFGLALNYTPWGIRLDPIVIALAAFSLAVGLITQFRRRELPEESRFTVPVSSYLAAAKEEVSGSSSTSGADRVLSIVLVAAVLVAAATTVFIVAVPKEGEKFTEFYILGPKGKAADYPTEFMAGTPQTVIIGIGNHEYRDITYTVETFAVESRFDNATNQSTVVSATLLDRFSITVPHNQTVEQPYSFRIMDSDTNRLEFLLFTETPPEDIPEVNLTSAGYRDLHLWLRVH</sequence>
<gene>
    <name evidence="3" type="ORF">DIC75_05855</name>
</gene>
<feature type="transmembrane region" description="Helical" evidence="1">
    <location>
        <begin position="26"/>
        <end position="43"/>
    </location>
</feature>
<feature type="transmembrane region" description="Helical" evidence="1">
    <location>
        <begin position="166"/>
        <end position="188"/>
    </location>
</feature>
<evidence type="ECO:0000313" key="4">
    <source>
        <dbReference type="Proteomes" id="UP001523230"/>
    </source>
</evidence>
<accession>A0ABD4TEL1</accession>
<dbReference type="Proteomes" id="UP001523230">
    <property type="component" value="Unassembled WGS sequence"/>
</dbReference>
<dbReference type="EMBL" id="QFDM01000002">
    <property type="protein sequence ID" value="MCM2465842.1"/>
    <property type="molecule type" value="Genomic_DNA"/>
</dbReference>
<feature type="transmembrane region" description="Helical" evidence="1">
    <location>
        <begin position="111"/>
        <end position="128"/>
    </location>
</feature>
<dbReference type="InterPro" id="IPR014495">
    <property type="entry name" value="UCP018671"/>
</dbReference>
<proteinExistence type="predicted"/>
<evidence type="ECO:0000259" key="2">
    <source>
        <dbReference type="Pfam" id="PF07760"/>
    </source>
</evidence>